<accession>A0AAV1RR15</accession>
<dbReference type="Pfam" id="PF18052">
    <property type="entry name" value="Rx_N"/>
    <property type="match status" value="1"/>
</dbReference>
<dbReference type="Proteomes" id="UP001314170">
    <property type="component" value="Unassembled WGS sequence"/>
</dbReference>
<dbReference type="PANTHER" id="PTHR36766:SF61">
    <property type="entry name" value="NB-ARC DOMAIN DISEASE RESISTANCE PROTEIN"/>
    <property type="match status" value="1"/>
</dbReference>
<comment type="caution">
    <text evidence="8">The sequence shown here is derived from an EMBL/GenBank/DDBJ whole genome shotgun (WGS) entry which is preliminary data.</text>
</comment>
<evidence type="ECO:0000259" key="7">
    <source>
        <dbReference type="Pfam" id="PF23598"/>
    </source>
</evidence>
<evidence type="ECO:0000313" key="8">
    <source>
        <dbReference type="EMBL" id="CAK7338816.1"/>
    </source>
</evidence>
<evidence type="ECO:0000259" key="5">
    <source>
        <dbReference type="Pfam" id="PF00931"/>
    </source>
</evidence>
<evidence type="ECO:0000256" key="3">
    <source>
        <dbReference type="ARBA" id="ARBA00022821"/>
    </source>
</evidence>
<dbReference type="InterPro" id="IPR027417">
    <property type="entry name" value="P-loop_NTPase"/>
</dbReference>
<keyword evidence="3" id="KW-0611">Plant defense</keyword>
<dbReference type="EMBL" id="CAWUPB010001156">
    <property type="protein sequence ID" value="CAK7338816.1"/>
    <property type="molecule type" value="Genomic_DNA"/>
</dbReference>
<dbReference type="GO" id="GO:0051707">
    <property type="term" value="P:response to other organism"/>
    <property type="evidence" value="ECO:0007669"/>
    <property type="project" value="UniProtKB-ARBA"/>
</dbReference>
<dbReference type="PRINTS" id="PR00364">
    <property type="entry name" value="DISEASERSIST"/>
</dbReference>
<evidence type="ECO:0000256" key="1">
    <source>
        <dbReference type="ARBA" id="ARBA00022737"/>
    </source>
</evidence>
<dbReference type="InterPro" id="IPR002182">
    <property type="entry name" value="NB-ARC"/>
</dbReference>
<feature type="domain" description="Disease resistance R13L4/SHOC-2-like LRR" evidence="7">
    <location>
        <begin position="231"/>
        <end position="436"/>
    </location>
</feature>
<dbReference type="GO" id="GO:0005524">
    <property type="term" value="F:ATP binding"/>
    <property type="evidence" value="ECO:0007669"/>
    <property type="project" value="UniProtKB-KW"/>
</dbReference>
<evidence type="ECO:0000256" key="4">
    <source>
        <dbReference type="ARBA" id="ARBA00022840"/>
    </source>
</evidence>
<dbReference type="InterPro" id="IPR055414">
    <property type="entry name" value="LRR_R13L4/SHOC2-like"/>
</dbReference>
<keyword evidence="9" id="KW-1185">Reference proteome</keyword>
<dbReference type="InterPro" id="IPR032675">
    <property type="entry name" value="LRR_dom_sf"/>
</dbReference>
<evidence type="ECO:0000256" key="2">
    <source>
        <dbReference type="ARBA" id="ARBA00022741"/>
    </source>
</evidence>
<name>A0AAV1RR15_9ROSI</name>
<dbReference type="InterPro" id="IPR041118">
    <property type="entry name" value="Rx_N"/>
</dbReference>
<dbReference type="Gene3D" id="3.80.10.10">
    <property type="entry name" value="Ribonuclease Inhibitor"/>
    <property type="match status" value="2"/>
</dbReference>
<keyword evidence="2" id="KW-0547">Nucleotide-binding</keyword>
<evidence type="ECO:0000259" key="6">
    <source>
        <dbReference type="Pfam" id="PF18052"/>
    </source>
</evidence>
<feature type="domain" description="Disease resistance N-terminal" evidence="6">
    <location>
        <begin position="11"/>
        <end position="75"/>
    </location>
</feature>
<proteinExistence type="predicted"/>
<dbReference type="GO" id="GO:0043531">
    <property type="term" value="F:ADP binding"/>
    <property type="evidence" value="ECO:0007669"/>
    <property type="project" value="InterPro"/>
</dbReference>
<dbReference type="SUPFAM" id="SSF52540">
    <property type="entry name" value="P-loop containing nucleoside triphosphate hydrolases"/>
    <property type="match status" value="1"/>
</dbReference>
<dbReference type="Gene3D" id="1.20.5.4130">
    <property type="match status" value="1"/>
</dbReference>
<evidence type="ECO:0000313" key="9">
    <source>
        <dbReference type="Proteomes" id="UP001314170"/>
    </source>
</evidence>
<feature type="domain" description="NB-ARC" evidence="5">
    <location>
        <begin position="103"/>
        <end position="198"/>
    </location>
</feature>
<gene>
    <name evidence="8" type="ORF">DCAF_LOCUS13864</name>
</gene>
<dbReference type="PANTHER" id="PTHR36766">
    <property type="entry name" value="PLANT BROAD-SPECTRUM MILDEW RESISTANCE PROTEIN RPW8"/>
    <property type="match status" value="1"/>
</dbReference>
<reference evidence="8 9" key="1">
    <citation type="submission" date="2024-01" db="EMBL/GenBank/DDBJ databases">
        <authorList>
            <person name="Waweru B."/>
        </authorList>
    </citation>
    <scope>NUCLEOTIDE SEQUENCE [LARGE SCALE GENOMIC DNA]</scope>
</reference>
<dbReference type="GO" id="GO:0006952">
    <property type="term" value="P:defense response"/>
    <property type="evidence" value="ECO:0007669"/>
    <property type="project" value="UniProtKB-KW"/>
</dbReference>
<dbReference type="SUPFAM" id="SSF52047">
    <property type="entry name" value="RNI-like"/>
    <property type="match status" value="1"/>
</dbReference>
<protein>
    <submittedName>
        <fullName evidence="8">Uncharacterized protein</fullName>
    </submittedName>
</protein>
<keyword evidence="4" id="KW-0067">ATP-binding</keyword>
<sequence length="501" mass="57042">MAEAFATDIAKSLLRKLVSFAVQEFCLAWGLEGDLARLEERLSAINAVLSDAERQQSQNDRIRLWLQKLKEVFEQTIDHSNVLHEETEMRQSFESFSGLIGRDKDKEHIISLLVEPFEVDGAHPFVVPIVGMGGLGKTALAKTVCDESAHFELKMMACVSDGFTLKQVISKIIKSATGEKCTDLDESELKAKLEEILTALPNFPNKLDRVRTLLFASDLEEPRCKTDFEKCLIEFKHLRSLELIGDCELLPQRIGVLKHLRYLNLSYNSKLKRLPKSTFKLQNLQALFLGDGLEELPKDVRYMISLRMLFLVTKQQRLPKGGIGCLECLQFLCILSCENLEYLCEDMQGLKSLRKFFIVKCKSLISLPRSMKYLTALEFLTIAGCEKLDLMTMEEEYEEEIKPLRLQTVKFVYLPATLALPKQMLQGSADSLRTLVILGCPNIKELPECVGNLNKLQELVIWNCPSLSRRCQRRTGEDWPKIARIPQINVQDIDSDEETSD</sequence>
<keyword evidence="1" id="KW-0677">Repeat</keyword>
<dbReference type="Pfam" id="PF00931">
    <property type="entry name" value="NB-ARC"/>
    <property type="match status" value="1"/>
</dbReference>
<dbReference type="Pfam" id="PF23598">
    <property type="entry name" value="LRR_14"/>
    <property type="match status" value="1"/>
</dbReference>
<organism evidence="8 9">
    <name type="scientific">Dovyalis caffra</name>
    <dbReference type="NCBI Taxonomy" id="77055"/>
    <lineage>
        <taxon>Eukaryota</taxon>
        <taxon>Viridiplantae</taxon>
        <taxon>Streptophyta</taxon>
        <taxon>Embryophyta</taxon>
        <taxon>Tracheophyta</taxon>
        <taxon>Spermatophyta</taxon>
        <taxon>Magnoliopsida</taxon>
        <taxon>eudicotyledons</taxon>
        <taxon>Gunneridae</taxon>
        <taxon>Pentapetalae</taxon>
        <taxon>rosids</taxon>
        <taxon>fabids</taxon>
        <taxon>Malpighiales</taxon>
        <taxon>Salicaceae</taxon>
        <taxon>Flacourtieae</taxon>
        <taxon>Dovyalis</taxon>
    </lineage>
</organism>
<dbReference type="AlphaFoldDB" id="A0AAV1RR15"/>